<evidence type="ECO:0000259" key="1">
    <source>
        <dbReference type="SMART" id="SM00849"/>
    </source>
</evidence>
<evidence type="ECO:0000313" key="3">
    <source>
        <dbReference type="Proteomes" id="UP000216052"/>
    </source>
</evidence>
<proteinExistence type="predicted"/>
<evidence type="ECO:0000313" key="2">
    <source>
        <dbReference type="EMBL" id="XFO71400.1"/>
    </source>
</evidence>
<sequence length="299" mass="32343">MNRVGKWSWLLIVMAVFLLVFLTGCHGGTLTQPDGKVPAGAGSPLTVKVLDVGQGDAILIRTKDQVALIDTGDVPAREKLISMLKSEGITTIDKLIITHPHADHMGGAAAIFEQFTVKQVYDSGQKTNSNLYKQYLTQIKKKNIPFTVVAAGMTIDLGGETLLKVLAPEQPFIGGSDSDLNNNSVVTKLVYKNFSLLLTGDAEAQAEERMLKRDAAGLKSTLLKSGHHGSNTSSSVPFLQAVKPEAALISLGANNEYHHPHPSTLKKYKENKIKIYRTDTDGTLTVASDGNTYTITKER</sequence>
<dbReference type="InterPro" id="IPR036866">
    <property type="entry name" value="RibonucZ/Hydroxyglut_hydro"/>
</dbReference>
<dbReference type="InterPro" id="IPR035681">
    <property type="entry name" value="ComA-like_MBL"/>
</dbReference>
<dbReference type="Gene3D" id="3.60.15.10">
    <property type="entry name" value="Ribonuclease Z/Hydroxyacylglutathione hydrolase-like"/>
    <property type="match status" value="1"/>
</dbReference>
<dbReference type="EMBL" id="CP155571">
    <property type="protein sequence ID" value="XFO71400.1"/>
    <property type="molecule type" value="Genomic_DNA"/>
</dbReference>
<dbReference type="PANTHER" id="PTHR30619:SF1">
    <property type="entry name" value="RECOMBINATION PROTEIN 2"/>
    <property type="match status" value="1"/>
</dbReference>
<dbReference type="PROSITE" id="PS51257">
    <property type="entry name" value="PROKAR_LIPOPROTEIN"/>
    <property type="match status" value="1"/>
</dbReference>
<dbReference type="CDD" id="cd07731">
    <property type="entry name" value="ComA-like_MBL-fold"/>
    <property type="match status" value="1"/>
</dbReference>
<dbReference type="SUPFAM" id="SSF56281">
    <property type="entry name" value="Metallo-hydrolase/oxidoreductase"/>
    <property type="match status" value="1"/>
</dbReference>
<dbReference type="InterPro" id="IPR052159">
    <property type="entry name" value="Competence_DNA_uptake"/>
</dbReference>
<dbReference type="InterPro" id="IPR001279">
    <property type="entry name" value="Metallo-B-lactamas"/>
</dbReference>
<name>A0ABZ3IZK0_SPOA4</name>
<protein>
    <submittedName>
        <fullName evidence="2">ComE operon protein 3</fullName>
    </submittedName>
</protein>
<gene>
    <name evidence="2" type="primary">comEC_1</name>
    <name evidence="2" type="ORF">SPACI_014150</name>
</gene>
<reference evidence="2" key="1">
    <citation type="submission" date="2024-05" db="EMBL/GenBank/DDBJ databases">
        <title>Isolation and characterization of Sporomusa carbonis sp. nov., a carboxydotrophic hydrogenogen in the genus of Sporomusa isolated from a charcoal burning pile.</title>
        <authorList>
            <person name="Boeer T."/>
            <person name="Rosenbaum F."/>
            <person name="Eysell L."/>
            <person name="Mueller V."/>
            <person name="Daniel R."/>
            <person name="Poehlein A."/>
        </authorList>
    </citation>
    <scope>NUCLEOTIDE SEQUENCE [LARGE SCALE GENOMIC DNA]</scope>
    <source>
        <strain evidence="2">DSM 3132</strain>
    </source>
</reference>
<keyword evidence="3" id="KW-1185">Reference proteome</keyword>
<organism evidence="2 3">
    <name type="scientific">Sporomusa acidovorans (strain ATCC 49682 / DSM 3132 / Mol)</name>
    <dbReference type="NCBI Taxonomy" id="1123286"/>
    <lineage>
        <taxon>Bacteria</taxon>
        <taxon>Bacillati</taxon>
        <taxon>Bacillota</taxon>
        <taxon>Negativicutes</taxon>
        <taxon>Selenomonadales</taxon>
        <taxon>Sporomusaceae</taxon>
        <taxon>Sporomusa</taxon>
    </lineage>
</organism>
<accession>A0ABZ3IZK0</accession>
<dbReference type="PANTHER" id="PTHR30619">
    <property type="entry name" value="DNA INTERNALIZATION/COMPETENCE PROTEIN COMEC/REC2"/>
    <property type="match status" value="1"/>
</dbReference>
<dbReference type="SMART" id="SM00849">
    <property type="entry name" value="Lactamase_B"/>
    <property type="match status" value="1"/>
</dbReference>
<dbReference type="Pfam" id="PF00753">
    <property type="entry name" value="Lactamase_B"/>
    <property type="match status" value="1"/>
</dbReference>
<dbReference type="Proteomes" id="UP000216052">
    <property type="component" value="Chromosome"/>
</dbReference>
<feature type="domain" description="Metallo-beta-lactamase" evidence="1">
    <location>
        <begin position="54"/>
        <end position="253"/>
    </location>
</feature>
<dbReference type="RefSeq" id="WP_093795900.1">
    <property type="nucleotide sequence ID" value="NZ_CP155571.1"/>
</dbReference>